<evidence type="ECO:0000313" key="7">
    <source>
        <dbReference type="EMBL" id="CAG8605399.1"/>
    </source>
</evidence>
<evidence type="ECO:0000256" key="2">
    <source>
        <dbReference type="ARBA" id="ARBA00022723"/>
    </source>
</evidence>
<dbReference type="Gene3D" id="3.40.140.10">
    <property type="entry name" value="Cytidine Deaminase, domain 2"/>
    <property type="match status" value="1"/>
</dbReference>
<feature type="non-terminal residue" evidence="7">
    <location>
        <position position="294"/>
    </location>
</feature>
<keyword evidence="5" id="KW-0482">Metalloprotease</keyword>
<reference evidence="7" key="1">
    <citation type="submission" date="2021-06" db="EMBL/GenBank/DDBJ databases">
        <authorList>
            <person name="Kallberg Y."/>
            <person name="Tangrot J."/>
            <person name="Rosling A."/>
        </authorList>
    </citation>
    <scope>NUCLEOTIDE SEQUENCE</scope>
    <source>
        <strain evidence="7">UK204</strain>
    </source>
</reference>
<dbReference type="InterPro" id="IPR056263">
    <property type="entry name" value="RPN11_C"/>
</dbReference>
<keyword evidence="3" id="KW-0378">Hydrolase</keyword>
<evidence type="ECO:0000256" key="1">
    <source>
        <dbReference type="ARBA" id="ARBA00022670"/>
    </source>
</evidence>
<accession>A0A9N9CMM5</accession>
<dbReference type="AlphaFoldDB" id="A0A9N9CMM5"/>
<keyword evidence="2" id="KW-0479">Metal-binding</keyword>
<evidence type="ECO:0000256" key="5">
    <source>
        <dbReference type="ARBA" id="ARBA00023049"/>
    </source>
</evidence>
<gene>
    <name evidence="7" type="ORF">FCALED_LOCUS8795</name>
</gene>
<keyword evidence="8" id="KW-1185">Reference proteome</keyword>
<evidence type="ECO:0000259" key="6">
    <source>
        <dbReference type="Pfam" id="PF23594"/>
    </source>
</evidence>
<dbReference type="Pfam" id="PF23594">
    <property type="entry name" value="RPN11_C"/>
    <property type="match status" value="1"/>
</dbReference>
<dbReference type="GO" id="GO:0008237">
    <property type="term" value="F:metallopeptidase activity"/>
    <property type="evidence" value="ECO:0007669"/>
    <property type="project" value="UniProtKB-KW"/>
</dbReference>
<evidence type="ECO:0000313" key="8">
    <source>
        <dbReference type="Proteomes" id="UP000789570"/>
    </source>
</evidence>
<proteinExistence type="predicted"/>
<organism evidence="7 8">
    <name type="scientific">Funneliformis caledonium</name>
    <dbReference type="NCBI Taxonomy" id="1117310"/>
    <lineage>
        <taxon>Eukaryota</taxon>
        <taxon>Fungi</taxon>
        <taxon>Fungi incertae sedis</taxon>
        <taxon>Mucoromycota</taxon>
        <taxon>Glomeromycotina</taxon>
        <taxon>Glomeromycetes</taxon>
        <taxon>Glomerales</taxon>
        <taxon>Glomeraceae</taxon>
        <taxon>Funneliformis</taxon>
    </lineage>
</organism>
<keyword evidence="4" id="KW-0862">Zinc</keyword>
<sequence length="294" mass="33961">SFLKMEDFNDFSDWAPDTPTVDNAEMIYISSLALLKVGNQISCHKNFWFCVVITGCLKHGRAEIPMKDMGLMLGELVYVEANWTKWWLTDITLTLDFDVGCINTQQSFEALNQRAVKSHVKSHPISDILINQALIHGLNRHCYSIAINYRKNELEQKMLLNLHKKNWIHGLTLPNFTEHTEINGKSVNSMLTLAESYNKSVREESTMTPEQLKLDMWKTGSKASFKGKYGRNITLCLIENGLDIIRKDFEKDTKIIACEFKDDNKLMIIKQAQAKQVAEISIWHLYTDEIQYYE</sequence>
<name>A0A9N9CMM5_9GLOM</name>
<dbReference type="GO" id="GO:0046872">
    <property type="term" value="F:metal ion binding"/>
    <property type="evidence" value="ECO:0007669"/>
    <property type="project" value="UniProtKB-KW"/>
</dbReference>
<feature type="domain" description="26S proteasome regulatory subunit RPN11 C-terminal" evidence="6">
    <location>
        <begin position="170"/>
        <end position="214"/>
    </location>
</feature>
<protein>
    <submittedName>
        <fullName evidence="7">12263_t:CDS:1</fullName>
    </submittedName>
</protein>
<dbReference type="EMBL" id="CAJVPQ010002693">
    <property type="protein sequence ID" value="CAG8605399.1"/>
    <property type="molecule type" value="Genomic_DNA"/>
</dbReference>
<evidence type="ECO:0000256" key="3">
    <source>
        <dbReference type="ARBA" id="ARBA00022801"/>
    </source>
</evidence>
<dbReference type="OrthoDB" id="2428593at2759"/>
<keyword evidence="1" id="KW-0645">Protease</keyword>
<dbReference type="GO" id="GO:0006508">
    <property type="term" value="P:proteolysis"/>
    <property type="evidence" value="ECO:0007669"/>
    <property type="project" value="UniProtKB-KW"/>
</dbReference>
<comment type="caution">
    <text evidence="7">The sequence shown here is derived from an EMBL/GenBank/DDBJ whole genome shotgun (WGS) entry which is preliminary data.</text>
</comment>
<evidence type="ECO:0000256" key="4">
    <source>
        <dbReference type="ARBA" id="ARBA00022833"/>
    </source>
</evidence>
<dbReference type="Proteomes" id="UP000789570">
    <property type="component" value="Unassembled WGS sequence"/>
</dbReference>